<dbReference type="PRINTS" id="PR00344">
    <property type="entry name" value="BCTRLSENSOR"/>
</dbReference>
<feature type="transmembrane region" description="Helical" evidence="13">
    <location>
        <begin position="12"/>
        <end position="36"/>
    </location>
</feature>
<dbReference type="InterPro" id="IPR004358">
    <property type="entry name" value="Sig_transdc_His_kin-like_C"/>
</dbReference>
<feature type="transmembrane region" description="Helical" evidence="13">
    <location>
        <begin position="305"/>
        <end position="326"/>
    </location>
</feature>
<dbReference type="Pfam" id="PF06580">
    <property type="entry name" value="His_kinase"/>
    <property type="match status" value="1"/>
</dbReference>
<dbReference type="InterPro" id="IPR010559">
    <property type="entry name" value="Sig_transdc_His_kin_internal"/>
</dbReference>
<evidence type="ECO:0000256" key="7">
    <source>
        <dbReference type="ARBA" id="ARBA00022692"/>
    </source>
</evidence>
<dbReference type="RefSeq" id="WP_349057327.1">
    <property type="nucleotide sequence ID" value="NZ_JBBMEJ010000018.1"/>
</dbReference>
<dbReference type="Pfam" id="PF00672">
    <property type="entry name" value="HAMP"/>
    <property type="match status" value="1"/>
</dbReference>
<keyword evidence="10" id="KW-0902">Two-component regulatory system</keyword>
<keyword evidence="6 16" id="KW-0808">Transferase</keyword>
<evidence type="ECO:0000256" key="10">
    <source>
        <dbReference type="ARBA" id="ARBA00023012"/>
    </source>
</evidence>
<feature type="domain" description="HAMP" evidence="15">
    <location>
        <begin position="331"/>
        <end position="383"/>
    </location>
</feature>
<dbReference type="InterPro" id="IPR036890">
    <property type="entry name" value="HATPase_C_sf"/>
</dbReference>
<dbReference type="PANTHER" id="PTHR34220:SF7">
    <property type="entry name" value="SENSOR HISTIDINE KINASE YPDA"/>
    <property type="match status" value="1"/>
</dbReference>
<dbReference type="InterPro" id="IPR050640">
    <property type="entry name" value="Bact_2-comp_sensor_kinase"/>
</dbReference>
<keyword evidence="4" id="KW-1003">Cell membrane</keyword>
<keyword evidence="17" id="KW-1185">Reference proteome</keyword>
<evidence type="ECO:0000313" key="16">
    <source>
        <dbReference type="EMBL" id="MEQ2371960.1"/>
    </source>
</evidence>
<dbReference type="EMBL" id="JBBMEJ010000018">
    <property type="protein sequence ID" value="MEQ2371960.1"/>
    <property type="molecule type" value="Genomic_DNA"/>
</dbReference>
<evidence type="ECO:0000259" key="14">
    <source>
        <dbReference type="PROSITE" id="PS50109"/>
    </source>
</evidence>
<dbReference type="InterPro" id="IPR003594">
    <property type="entry name" value="HATPase_dom"/>
</dbReference>
<dbReference type="SUPFAM" id="SSF158472">
    <property type="entry name" value="HAMP domain-like"/>
    <property type="match status" value="1"/>
</dbReference>
<keyword evidence="5" id="KW-0597">Phosphoprotein</keyword>
<feature type="coiled-coil region" evidence="12">
    <location>
        <begin position="364"/>
        <end position="398"/>
    </location>
</feature>
<dbReference type="Gene3D" id="3.30.565.10">
    <property type="entry name" value="Histidine kinase-like ATPase, C-terminal domain"/>
    <property type="match status" value="1"/>
</dbReference>
<name>A0ABV1BI48_9FIRM</name>
<evidence type="ECO:0000256" key="1">
    <source>
        <dbReference type="ARBA" id="ARBA00000085"/>
    </source>
</evidence>
<evidence type="ECO:0000256" key="8">
    <source>
        <dbReference type="ARBA" id="ARBA00022777"/>
    </source>
</evidence>
<dbReference type="Pfam" id="PF02518">
    <property type="entry name" value="HATPase_c"/>
    <property type="match status" value="1"/>
</dbReference>
<dbReference type="Pfam" id="PF02743">
    <property type="entry name" value="dCache_1"/>
    <property type="match status" value="1"/>
</dbReference>
<evidence type="ECO:0000259" key="15">
    <source>
        <dbReference type="PROSITE" id="PS50885"/>
    </source>
</evidence>
<evidence type="ECO:0000256" key="5">
    <source>
        <dbReference type="ARBA" id="ARBA00022553"/>
    </source>
</evidence>
<dbReference type="EC" id="2.7.13.3" evidence="3"/>
<dbReference type="InterPro" id="IPR033479">
    <property type="entry name" value="dCache_1"/>
</dbReference>
<keyword evidence="7 13" id="KW-0812">Transmembrane</keyword>
<organism evidence="16 17">
    <name type="scientific">Blautia aquisgranensis</name>
    <dbReference type="NCBI Taxonomy" id="3133153"/>
    <lineage>
        <taxon>Bacteria</taxon>
        <taxon>Bacillati</taxon>
        <taxon>Bacillota</taxon>
        <taxon>Clostridia</taxon>
        <taxon>Lachnospirales</taxon>
        <taxon>Lachnospiraceae</taxon>
        <taxon>Blautia</taxon>
    </lineage>
</organism>
<dbReference type="GO" id="GO:0004673">
    <property type="term" value="F:protein histidine kinase activity"/>
    <property type="evidence" value="ECO:0007669"/>
    <property type="project" value="UniProtKB-EC"/>
</dbReference>
<dbReference type="PANTHER" id="PTHR34220">
    <property type="entry name" value="SENSOR HISTIDINE KINASE YPDA"/>
    <property type="match status" value="1"/>
</dbReference>
<dbReference type="PROSITE" id="PS50885">
    <property type="entry name" value="HAMP"/>
    <property type="match status" value="1"/>
</dbReference>
<dbReference type="InterPro" id="IPR003660">
    <property type="entry name" value="HAMP_dom"/>
</dbReference>
<protein>
    <recommendedName>
        <fullName evidence="3">histidine kinase</fullName>
        <ecNumber evidence="3">2.7.13.3</ecNumber>
    </recommendedName>
</protein>
<dbReference type="SMART" id="SM00387">
    <property type="entry name" value="HATPase_c"/>
    <property type="match status" value="1"/>
</dbReference>
<dbReference type="CDD" id="cd06225">
    <property type="entry name" value="HAMP"/>
    <property type="match status" value="1"/>
</dbReference>
<gene>
    <name evidence="16" type="ORF">WMO28_13690</name>
</gene>
<sequence length="602" mass="68973">MKKNQKNSLKNRALIQTAILIIATMCIMVTGFYMIFHSRALNERGNYEEENLINMEAYLNSYLEEVDAIAKNVNYNYYLQDYLETVIKEEDDYEESGIGKNMRSYEMSAQAFSDTLLSRADISSIMIFGKKKMILNRSMYTYQKVAQDYSKLDWYARAVANPQDAIITGPNRHAFFNTDDEVISLSREVQSYENGTFRGVILINLNLNKIAEICNTFQEKQGNFLCILNEKGELVYEQQTGKDSFAFDEKENRQELKNALDKAKENSFNLTYKGEKYLVTKTGMETTGWTLVSMVPYKSVLAETMAISGVMIATVGIILIVTLLLLNRILTGVVKPLKKLEKHIAQVSPDNMDQRMEILTDDEIGHLSKKFNQMLDRIQNLKEQVIEEQEDKRKYELQALQAQINPHFLYNTLDSIIWMAETNDSNIVAMTEALAKLFRISLNKGNEEITLEREFEHVKNYLIIQSMRYADKFTYEISVEPGVEKCRTIKLILQPVVENCIYHGIKKKRGSGKITIRAFRRGDDLIIEISDDGCGMPPEVCRKILSDEIEPENISGSGIGIKNVNERIQLRFGKRYGLSYMSEEGVGTTVTYILPYDEGGSR</sequence>
<dbReference type="InterPro" id="IPR005467">
    <property type="entry name" value="His_kinase_dom"/>
</dbReference>
<evidence type="ECO:0000256" key="12">
    <source>
        <dbReference type="SAM" id="Coils"/>
    </source>
</evidence>
<proteinExistence type="predicted"/>
<dbReference type="SMART" id="SM00304">
    <property type="entry name" value="HAMP"/>
    <property type="match status" value="1"/>
</dbReference>
<evidence type="ECO:0000313" key="17">
    <source>
        <dbReference type="Proteomes" id="UP001473063"/>
    </source>
</evidence>
<dbReference type="SUPFAM" id="SSF55874">
    <property type="entry name" value="ATPase domain of HSP90 chaperone/DNA topoisomerase II/histidine kinase"/>
    <property type="match status" value="1"/>
</dbReference>
<evidence type="ECO:0000256" key="9">
    <source>
        <dbReference type="ARBA" id="ARBA00022989"/>
    </source>
</evidence>
<keyword evidence="9 13" id="KW-1133">Transmembrane helix</keyword>
<dbReference type="Gene3D" id="3.30.450.20">
    <property type="entry name" value="PAS domain"/>
    <property type="match status" value="2"/>
</dbReference>
<evidence type="ECO:0000256" key="13">
    <source>
        <dbReference type="SAM" id="Phobius"/>
    </source>
</evidence>
<comment type="catalytic activity">
    <reaction evidence="1">
        <text>ATP + protein L-histidine = ADP + protein N-phospho-L-histidine.</text>
        <dbReference type="EC" id="2.7.13.3"/>
    </reaction>
</comment>
<keyword evidence="8 16" id="KW-0418">Kinase</keyword>
<feature type="domain" description="Histidine kinase" evidence="14">
    <location>
        <begin position="493"/>
        <end position="598"/>
    </location>
</feature>
<dbReference type="Gene3D" id="6.10.340.10">
    <property type="match status" value="1"/>
</dbReference>
<dbReference type="PROSITE" id="PS50109">
    <property type="entry name" value="HIS_KIN"/>
    <property type="match status" value="1"/>
</dbReference>
<dbReference type="Proteomes" id="UP001473063">
    <property type="component" value="Unassembled WGS sequence"/>
</dbReference>
<evidence type="ECO:0000256" key="4">
    <source>
        <dbReference type="ARBA" id="ARBA00022475"/>
    </source>
</evidence>
<comment type="subcellular location">
    <subcellularLocation>
        <location evidence="2">Cell membrane</location>
        <topology evidence="2">Multi-pass membrane protein</topology>
    </subcellularLocation>
</comment>
<evidence type="ECO:0000256" key="2">
    <source>
        <dbReference type="ARBA" id="ARBA00004651"/>
    </source>
</evidence>
<accession>A0ABV1BI48</accession>
<keyword evidence="11 13" id="KW-0472">Membrane</keyword>
<keyword evidence="12" id="KW-0175">Coiled coil</keyword>
<comment type="caution">
    <text evidence="16">The sequence shown here is derived from an EMBL/GenBank/DDBJ whole genome shotgun (WGS) entry which is preliminary data.</text>
</comment>
<evidence type="ECO:0000256" key="11">
    <source>
        <dbReference type="ARBA" id="ARBA00023136"/>
    </source>
</evidence>
<evidence type="ECO:0000256" key="3">
    <source>
        <dbReference type="ARBA" id="ARBA00012438"/>
    </source>
</evidence>
<reference evidence="16 17" key="1">
    <citation type="submission" date="2024-03" db="EMBL/GenBank/DDBJ databases">
        <title>Human intestinal bacterial collection.</title>
        <authorList>
            <person name="Pauvert C."/>
            <person name="Hitch T.C.A."/>
            <person name="Clavel T."/>
        </authorList>
    </citation>
    <scope>NUCLEOTIDE SEQUENCE [LARGE SCALE GENOMIC DNA]</scope>
    <source>
        <strain evidence="16 17">CLA-JM-H16</strain>
    </source>
</reference>
<evidence type="ECO:0000256" key="6">
    <source>
        <dbReference type="ARBA" id="ARBA00022679"/>
    </source>
</evidence>